<feature type="region of interest" description="Disordered" evidence="1">
    <location>
        <begin position="41"/>
        <end position="152"/>
    </location>
</feature>
<dbReference type="PROSITE" id="PS50954">
    <property type="entry name" value="LEM"/>
    <property type="match status" value="1"/>
</dbReference>
<dbReference type="PANTHER" id="PTHR12019:SF5">
    <property type="entry name" value="EMERIN (EMERY-DREIFUSS MUSCULAR DYSTROPHY)"/>
    <property type="match status" value="1"/>
</dbReference>
<dbReference type="OrthoDB" id="10015574at2759"/>
<evidence type="ECO:0000259" key="2">
    <source>
        <dbReference type="PROSITE" id="PS50954"/>
    </source>
</evidence>
<dbReference type="FunFam" id="1.10.720.40:FF:000001">
    <property type="entry name" value="LEM domain containing 2, isoform CRA_a"/>
    <property type="match status" value="1"/>
</dbReference>
<dbReference type="Pfam" id="PF03020">
    <property type="entry name" value="LEM"/>
    <property type="match status" value="1"/>
</dbReference>
<dbReference type="PANTHER" id="PTHR12019">
    <property type="entry name" value="LAMINA-ASSOCIATED POLYPEPTIDE THYMOPOIETIN"/>
    <property type="match status" value="1"/>
</dbReference>
<organism evidence="3 4">
    <name type="scientific">Astatotilapia calliptera</name>
    <name type="common">Eastern happy</name>
    <name type="synonym">Chromis callipterus</name>
    <dbReference type="NCBI Taxonomy" id="8154"/>
    <lineage>
        <taxon>Eukaryota</taxon>
        <taxon>Metazoa</taxon>
        <taxon>Chordata</taxon>
        <taxon>Craniata</taxon>
        <taxon>Vertebrata</taxon>
        <taxon>Euteleostomi</taxon>
        <taxon>Actinopterygii</taxon>
        <taxon>Neopterygii</taxon>
        <taxon>Teleostei</taxon>
        <taxon>Neoteleostei</taxon>
        <taxon>Acanthomorphata</taxon>
        <taxon>Ovalentaria</taxon>
        <taxon>Cichlomorphae</taxon>
        <taxon>Cichliformes</taxon>
        <taxon>Cichlidae</taxon>
        <taxon>African cichlids</taxon>
        <taxon>Pseudocrenilabrinae</taxon>
        <taxon>Haplochromini</taxon>
        <taxon>Astatotilapia</taxon>
    </lineage>
</organism>
<feature type="compositionally biased region" description="Polar residues" evidence="1">
    <location>
        <begin position="125"/>
        <end position="134"/>
    </location>
</feature>
<dbReference type="Ensembl" id="ENSACLT00000040083.2">
    <property type="protein sequence ID" value="ENSACLP00000039154.2"/>
    <property type="gene ID" value="ENSACLG00000026428.2"/>
</dbReference>
<dbReference type="AlphaFoldDB" id="A0A3P8RC74"/>
<dbReference type="GeneTree" id="ENSGT00510000050141"/>
<reference evidence="4" key="2">
    <citation type="submission" date="2023-03" db="EMBL/GenBank/DDBJ databases">
        <authorList>
            <consortium name="Wellcome Sanger Institute Data Sharing"/>
        </authorList>
    </citation>
    <scope>NUCLEOTIDE SEQUENCE [LARGE SCALE GENOMIC DNA]</scope>
</reference>
<evidence type="ECO:0000313" key="3">
    <source>
        <dbReference type="Ensembl" id="ENSACLP00000039154.2"/>
    </source>
</evidence>
<dbReference type="Bgee" id="ENSACLG00000026428">
    <property type="expression patterns" value="Expressed in anal fin and 8 other cell types or tissues"/>
</dbReference>
<accession>A0A3P8RC74</accession>
<dbReference type="InterPro" id="IPR003887">
    <property type="entry name" value="LEM_dom"/>
</dbReference>
<evidence type="ECO:0000256" key="1">
    <source>
        <dbReference type="SAM" id="MobiDB-lite"/>
    </source>
</evidence>
<dbReference type="Proteomes" id="UP000265100">
    <property type="component" value="Chromosome 20"/>
</dbReference>
<dbReference type="InterPro" id="IPR051656">
    <property type="entry name" value="LEM_domain"/>
</dbReference>
<protein>
    <recommendedName>
        <fullName evidence="2">LEM domain-containing protein</fullName>
    </recommendedName>
</protein>
<reference evidence="3" key="3">
    <citation type="submission" date="2025-08" db="UniProtKB">
        <authorList>
            <consortium name="Ensembl"/>
        </authorList>
    </citation>
    <scope>IDENTIFICATION</scope>
</reference>
<feature type="domain" description="LEM" evidence="2">
    <location>
        <begin position="1"/>
        <end position="45"/>
    </location>
</feature>
<keyword evidence="4" id="KW-1185">Reference proteome</keyword>
<dbReference type="OMA" id="PMKSGQD"/>
<dbReference type="SUPFAM" id="SSF63451">
    <property type="entry name" value="LEM domain"/>
    <property type="match status" value="1"/>
</dbReference>
<dbReference type="Gene3D" id="1.10.720.40">
    <property type="match status" value="1"/>
</dbReference>
<feature type="compositionally biased region" description="Basic and acidic residues" evidence="1">
    <location>
        <begin position="86"/>
        <end position="97"/>
    </location>
</feature>
<sequence length="207" mass="23551">MSSLSDKSAQEISDLLDEYGIKHGPVVESTRNLYEKKLKEAMAKGKRAKPSPDKTYYREEEEEVTYVYRTPTKSEASGDRGAYPRARQEWNERDYQHETSYSNYSKPKPEYNRSSYGNEPDMYDTPSTYRSTYAKSPPMKSGQDVPDAPKSSRLIPLSEGFLSLLHSTLATMTMMMRATTNVRPDTSQLIPIGLRMGSGSENKRTFL</sequence>
<dbReference type="InterPro" id="IPR011015">
    <property type="entry name" value="LEM/LEM-like_dom_sf"/>
</dbReference>
<evidence type="ECO:0000313" key="4">
    <source>
        <dbReference type="Proteomes" id="UP000265100"/>
    </source>
</evidence>
<name>A0A3P8RC74_ASTCA</name>
<dbReference type="SMART" id="SM00540">
    <property type="entry name" value="LEM"/>
    <property type="match status" value="1"/>
</dbReference>
<reference evidence="3" key="4">
    <citation type="submission" date="2025-09" db="UniProtKB">
        <authorList>
            <consortium name="Ensembl"/>
        </authorList>
    </citation>
    <scope>IDENTIFICATION</scope>
</reference>
<reference evidence="3 4" key="1">
    <citation type="submission" date="2018-05" db="EMBL/GenBank/DDBJ databases">
        <authorList>
            <person name="Datahose"/>
        </authorList>
    </citation>
    <scope>NUCLEOTIDE SEQUENCE</scope>
</reference>
<proteinExistence type="predicted"/>